<protein>
    <recommendedName>
        <fullName evidence="12">Inosine triphosphate pyrophosphatase</fullName>
        <shortName evidence="12">ITPase</shortName>
        <shortName evidence="12">Inosine triphosphatase</shortName>
        <ecNumber evidence="12">3.6.1.66</ecNumber>
    </recommendedName>
    <alternativeName>
        <fullName evidence="12">Non-canonical purine NTP pyrophosphatase</fullName>
    </alternativeName>
    <alternativeName>
        <fullName evidence="12">Non-standard purine NTP pyrophosphatase</fullName>
    </alternativeName>
    <alternativeName>
        <fullName evidence="12">Nucleoside-triphosphate diphosphatase</fullName>
    </alternativeName>
    <alternativeName>
        <fullName evidence="12">Nucleoside-triphosphate pyrophosphatase</fullName>
        <shortName evidence="12">NTPase</shortName>
    </alternativeName>
    <alternativeName>
        <fullName evidence="12">XTP/dITP diphosphatase</fullName>
    </alternativeName>
</protein>
<dbReference type="GO" id="GO:0036220">
    <property type="term" value="F:ITP diphosphatase activity"/>
    <property type="evidence" value="ECO:0007669"/>
    <property type="project" value="UniProtKB-UniRule"/>
</dbReference>
<accession>A0A0N7LAW8</accession>
<feature type="binding site" evidence="12">
    <location>
        <position position="169"/>
    </location>
    <ligand>
        <name>ITP</name>
        <dbReference type="ChEBI" id="CHEBI:61402"/>
    </ligand>
</feature>
<comment type="function">
    <text evidence="12">Pyrophosphatase that hydrolyzes non-canonical purine nucleotides such as inosine triphosphate (ITP), deoxyinosine triphosphate (dITP) or xanthosine 5'-triphosphate (XTP) to their respective monophosphate derivatives. The enzyme does not distinguish between the deoxy- and ribose forms. Probably excludes non-canonical purines from RNA and DNA precursor pools, thus preventing their incorporation into RNA and DNA and avoiding chromosomal lesions.</text>
</comment>
<feature type="binding site" evidence="12">
    <location>
        <position position="42"/>
    </location>
    <ligand>
        <name>Mg(2+)</name>
        <dbReference type="ChEBI" id="CHEBI:18420"/>
    </ligand>
</feature>
<keyword evidence="7 12" id="KW-0546">Nucleotide metabolism</keyword>
<dbReference type="HAMAP" id="MF_03148">
    <property type="entry name" value="HAM1_NTPase"/>
    <property type="match status" value="1"/>
</dbReference>
<evidence type="ECO:0000256" key="8">
    <source>
        <dbReference type="ARBA" id="ARBA00054940"/>
    </source>
</evidence>
<dbReference type="GO" id="GO:0036222">
    <property type="term" value="F:XTP diphosphatase activity"/>
    <property type="evidence" value="ECO:0007669"/>
    <property type="project" value="UniProtKB-UniRule"/>
</dbReference>
<dbReference type="GO" id="GO:0005737">
    <property type="term" value="C:cytoplasm"/>
    <property type="evidence" value="ECO:0007669"/>
    <property type="project" value="UniProtKB-SubCell"/>
</dbReference>
<comment type="subunit">
    <text evidence="12">Homodimer.</text>
</comment>
<dbReference type="STRING" id="401625.A0A0N7LAW8"/>
<evidence type="ECO:0000256" key="2">
    <source>
        <dbReference type="ARBA" id="ARBA00022490"/>
    </source>
</evidence>
<dbReference type="PANTHER" id="PTHR11067:SF9">
    <property type="entry name" value="INOSINE TRIPHOSPHATE PYROPHOSPHATASE"/>
    <property type="match status" value="1"/>
</dbReference>
<feature type="binding site" evidence="12">
    <location>
        <begin position="174"/>
        <end position="175"/>
    </location>
    <ligand>
        <name>ITP</name>
        <dbReference type="ChEBI" id="CHEBI:61402"/>
    </ligand>
</feature>
<dbReference type="EC" id="3.6.1.66" evidence="12"/>
<keyword evidence="12" id="KW-0464">Manganese</keyword>
<keyword evidence="4 12" id="KW-0547">Nucleotide-binding</keyword>
<dbReference type="GO" id="GO:0035870">
    <property type="term" value="F:dITP diphosphatase activity"/>
    <property type="evidence" value="ECO:0007669"/>
    <property type="project" value="UniProtKB-UniRule"/>
</dbReference>
<feature type="binding site" evidence="12">
    <location>
        <position position="70"/>
    </location>
    <ligand>
        <name>Mg(2+)</name>
        <dbReference type="ChEBI" id="CHEBI:18420"/>
    </ligand>
</feature>
<dbReference type="SUPFAM" id="SSF52972">
    <property type="entry name" value="ITPase-like"/>
    <property type="match status" value="1"/>
</dbReference>
<dbReference type="EMBL" id="CCYA01000265">
    <property type="protein sequence ID" value="CEH17746.1"/>
    <property type="molecule type" value="Genomic_DNA"/>
</dbReference>
<name>A0A0N7LAW8_9BASI</name>
<dbReference type="GO" id="GO:0046872">
    <property type="term" value="F:metal ion binding"/>
    <property type="evidence" value="ECO:0007669"/>
    <property type="project" value="UniProtKB-KW"/>
</dbReference>
<comment type="catalytic activity">
    <reaction evidence="10">
        <text>dITP + H2O = dIMP + diphosphate + H(+)</text>
        <dbReference type="Rhea" id="RHEA:28342"/>
        <dbReference type="ChEBI" id="CHEBI:15377"/>
        <dbReference type="ChEBI" id="CHEBI:15378"/>
        <dbReference type="ChEBI" id="CHEBI:33019"/>
        <dbReference type="ChEBI" id="CHEBI:61194"/>
        <dbReference type="ChEBI" id="CHEBI:61382"/>
        <dbReference type="EC" id="3.6.1.66"/>
    </reaction>
    <physiologicalReaction direction="left-to-right" evidence="10">
        <dbReference type="Rhea" id="RHEA:28343"/>
    </physiologicalReaction>
</comment>
<dbReference type="OrthoDB" id="6288734at2759"/>
<dbReference type="GO" id="GO:0009117">
    <property type="term" value="P:nucleotide metabolic process"/>
    <property type="evidence" value="ECO:0007669"/>
    <property type="project" value="UniProtKB-KW"/>
</dbReference>
<comment type="catalytic activity">
    <reaction evidence="9">
        <text>ITP + H2O = IMP + diphosphate + H(+)</text>
        <dbReference type="Rhea" id="RHEA:29399"/>
        <dbReference type="ChEBI" id="CHEBI:15377"/>
        <dbReference type="ChEBI" id="CHEBI:15378"/>
        <dbReference type="ChEBI" id="CHEBI:33019"/>
        <dbReference type="ChEBI" id="CHEBI:58053"/>
        <dbReference type="ChEBI" id="CHEBI:61402"/>
        <dbReference type="EC" id="3.6.1.66"/>
    </reaction>
    <physiologicalReaction direction="left-to-right" evidence="9">
        <dbReference type="Rhea" id="RHEA:29400"/>
    </physiologicalReaction>
</comment>
<feature type="binding site" evidence="12">
    <location>
        <position position="54"/>
    </location>
    <ligand>
        <name>ITP</name>
        <dbReference type="ChEBI" id="CHEBI:61402"/>
    </ligand>
</feature>
<evidence type="ECO:0000256" key="4">
    <source>
        <dbReference type="ARBA" id="ARBA00022741"/>
    </source>
</evidence>
<keyword evidence="3 12" id="KW-0479">Metal-binding</keyword>
<comment type="similarity">
    <text evidence="1 12 13">Belongs to the HAM1 NTPase family.</text>
</comment>
<evidence type="ECO:0000256" key="3">
    <source>
        <dbReference type="ARBA" id="ARBA00022723"/>
    </source>
</evidence>
<evidence type="ECO:0000313" key="14">
    <source>
        <dbReference type="EMBL" id="CEH17746.1"/>
    </source>
</evidence>
<dbReference type="Proteomes" id="UP000054845">
    <property type="component" value="Unassembled WGS sequence"/>
</dbReference>
<evidence type="ECO:0000256" key="7">
    <source>
        <dbReference type="ARBA" id="ARBA00023080"/>
    </source>
</evidence>
<keyword evidence="6 12" id="KW-0460">Magnesium</keyword>
<evidence type="ECO:0000256" key="5">
    <source>
        <dbReference type="ARBA" id="ARBA00022801"/>
    </source>
</evidence>
<dbReference type="InterPro" id="IPR027502">
    <property type="entry name" value="ITPase"/>
</dbReference>
<dbReference type="InterPro" id="IPR029001">
    <property type="entry name" value="ITPase-like_fam"/>
</dbReference>
<dbReference type="FunFam" id="3.90.950.10:FF:000003">
    <property type="entry name" value="Inosine triphosphate pyrophosphatase"/>
    <property type="match status" value="1"/>
</dbReference>
<comment type="function">
    <text evidence="8">Pyrophosphatase that hydrolyzes the non-canonical purine nucleotides inosine triphosphate (ITP), deoxyinosine triphosphate (dITP) as well as 2'-deoxy-N-6-hydroxylaminopurine triphosphate (dHAPTP) and xanthosine 5'-triphosphate (XTP) to their respective monophosphate derivatives. The enzyme does not distinguish between the deoxy- and ribose forms. Probably excludes non-canonical purines from RNA and DNA precursor pools, thus preventing their incorporation into RNA and DNA and avoiding chromosomal lesions.</text>
</comment>
<comment type="catalytic activity">
    <reaction evidence="12">
        <text>XTP + H2O = XMP + diphosphate + H(+)</text>
        <dbReference type="Rhea" id="RHEA:28610"/>
        <dbReference type="ChEBI" id="CHEBI:15377"/>
        <dbReference type="ChEBI" id="CHEBI:15378"/>
        <dbReference type="ChEBI" id="CHEBI:33019"/>
        <dbReference type="ChEBI" id="CHEBI:57464"/>
        <dbReference type="ChEBI" id="CHEBI:61314"/>
        <dbReference type="EC" id="3.6.1.66"/>
    </reaction>
</comment>
<dbReference type="Pfam" id="PF01725">
    <property type="entry name" value="Ham1p_like"/>
    <property type="match status" value="1"/>
</dbReference>
<dbReference type="CDD" id="cd00515">
    <property type="entry name" value="HAM1"/>
    <property type="match status" value="1"/>
</dbReference>
<keyword evidence="5 12" id="KW-0378">Hydrolase</keyword>
<dbReference type="AlphaFoldDB" id="A0A0N7LAW8"/>
<dbReference type="GO" id="GO:0005634">
    <property type="term" value="C:nucleus"/>
    <property type="evidence" value="ECO:0007669"/>
    <property type="project" value="UniProtKB-SubCell"/>
</dbReference>
<feature type="binding site" evidence="12">
    <location>
        <begin position="10"/>
        <end position="15"/>
    </location>
    <ligand>
        <name>ITP</name>
        <dbReference type="ChEBI" id="CHEBI:61402"/>
    </ligand>
</feature>
<comment type="subcellular location">
    <subcellularLocation>
        <location evidence="12">Cytoplasm</location>
    </subcellularLocation>
    <subcellularLocation>
        <location evidence="12">Nucleus</location>
    </subcellularLocation>
</comment>
<keyword evidence="2 12" id="KW-0963">Cytoplasm</keyword>
<keyword evidence="15" id="KW-1185">Reference proteome</keyword>
<organism evidence="14 15">
    <name type="scientific">Ceraceosorus bombacis</name>
    <dbReference type="NCBI Taxonomy" id="401625"/>
    <lineage>
        <taxon>Eukaryota</taxon>
        <taxon>Fungi</taxon>
        <taxon>Dikarya</taxon>
        <taxon>Basidiomycota</taxon>
        <taxon>Ustilaginomycotina</taxon>
        <taxon>Exobasidiomycetes</taxon>
        <taxon>Ceraceosorales</taxon>
        <taxon>Ceraceosoraceae</taxon>
        <taxon>Ceraceosorus</taxon>
    </lineage>
</organism>
<dbReference type="NCBIfam" id="TIGR00042">
    <property type="entry name" value="RdgB/HAM1 family non-canonical purine NTP pyrophosphatase"/>
    <property type="match status" value="1"/>
</dbReference>
<dbReference type="PANTHER" id="PTHR11067">
    <property type="entry name" value="INOSINE TRIPHOSPHATE PYROPHOSPHATASE/HAM1 PROTEIN"/>
    <property type="match status" value="1"/>
</dbReference>
<feature type="binding site" evidence="12">
    <location>
        <begin position="146"/>
        <end position="149"/>
    </location>
    <ligand>
        <name>ITP</name>
        <dbReference type="ChEBI" id="CHEBI:61402"/>
    </ligand>
</feature>
<evidence type="ECO:0000256" key="9">
    <source>
        <dbReference type="ARBA" id="ARBA00093218"/>
    </source>
</evidence>
<comment type="cofactor">
    <cofactor evidence="12">
        <name>Mg(2+)</name>
        <dbReference type="ChEBI" id="CHEBI:18420"/>
    </cofactor>
    <cofactor evidence="12">
        <name>Mn(2+)</name>
        <dbReference type="ChEBI" id="CHEBI:29035"/>
    </cofactor>
    <text evidence="12">Binds 1 divalent metal cation per subunit; can use either Mg(2+) or Mn(2+).</text>
</comment>
<evidence type="ECO:0000313" key="15">
    <source>
        <dbReference type="Proteomes" id="UP000054845"/>
    </source>
</evidence>
<evidence type="ECO:0000256" key="11">
    <source>
        <dbReference type="ARBA" id="ARBA00093271"/>
    </source>
</evidence>
<evidence type="ECO:0000256" key="13">
    <source>
        <dbReference type="RuleBase" id="RU003781"/>
    </source>
</evidence>
<comment type="catalytic activity">
    <reaction evidence="11">
        <text>N(6)-hydroxy-dATP + H2O = N(6)-hydroxy-dAMP + diphosphate + H(+)</text>
        <dbReference type="Rhea" id="RHEA:83971"/>
        <dbReference type="ChEBI" id="CHEBI:15377"/>
        <dbReference type="ChEBI" id="CHEBI:15378"/>
        <dbReference type="ChEBI" id="CHEBI:33019"/>
        <dbReference type="ChEBI" id="CHEBI:233529"/>
        <dbReference type="ChEBI" id="CHEBI:233530"/>
    </reaction>
    <physiologicalReaction direction="left-to-right" evidence="11">
        <dbReference type="Rhea" id="RHEA:83972"/>
    </physiologicalReaction>
</comment>
<dbReference type="GO" id="GO:0000166">
    <property type="term" value="F:nucleotide binding"/>
    <property type="evidence" value="ECO:0007669"/>
    <property type="project" value="UniProtKB-KW"/>
</dbReference>
<evidence type="ECO:0000256" key="6">
    <source>
        <dbReference type="ARBA" id="ARBA00022842"/>
    </source>
</evidence>
<dbReference type="InterPro" id="IPR002637">
    <property type="entry name" value="RdgB/HAM1"/>
</dbReference>
<evidence type="ECO:0000256" key="10">
    <source>
        <dbReference type="ARBA" id="ARBA00093255"/>
    </source>
</evidence>
<evidence type="ECO:0000256" key="1">
    <source>
        <dbReference type="ARBA" id="ARBA00008023"/>
    </source>
</evidence>
<reference evidence="15" key="1">
    <citation type="submission" date="2014-09" db="EMBL/GenBank/DDBJ databases">
        <authorList>
            <person name="Sharma Rahul"/>
            <person name="Thines Marco"/>
        </authorList>
    </citation>
    <scope>NUCLEOTIDE SEQUENCE [LARGE SCALE GENOMIC DNA]</scope>
</reference>
<dbReference type="GO" id="GO:0009204">
    <property type="term" value="P:deoxyribonucleoside triphosphate catabolic process"/>
    <property type="evidence" value="ECO:0007669"/>
    <property type="project" value="UniProtKB-UniRule"/>
</dbReference>
<feature type="binding site" evidence="12">
    <location>
        <begin position="70"/>
        <end position="71"/>
    </location>
    <ligand>
        <name>ITP</name>
        <dbReference type="ChEBI" id="CHEBI:61402"/>
    </ligand>
</feature>
<keyword evidence="12" id="KW-0539">Nucleus</keyword>
<dbReference type="Gene3D" id="3.90.950.10">
    <property type="match status" value="1"/>
</dbReference>
<sequence length="196" mass="20941">MSKPMLTFVTGNANKLKEVRAILASAPSFPFELVNRDLDTIEVQGTTQDVARAKCSEAAKIIQGPVITEDTALGFSALKDLPGAYIKDFLKALGHDGLNSMLAGFEDKSGTALCTFAYSSGPGAEVLLFEGRTAGSIVPARGPSNFGWDPIFEVQGSGKTYAEMSAEEKNKLSHRYKALALLQEHLLGIGRRSEAS</sequence>
<proteinExistence type="inferred from homology"/>
<evidence type="ECO:0000256" key="12">
    <source>
        <dbReference type="HAMAP-Rule" id="MF_03148"/>
    </source>
</evidence>